<feature type="domain" description="Methyltransferase type 11" evidence="2">
    <location>
        <begin position="86"/>
        <end position="178"/>
    </location>
</feature>
<reference evidence="4" key="1">
    <citation type="journal article" date="2019" name="Int. J. Syst. Evol. Microbiol.">
        <title>The Global Catalogue of Microorganisms (GCM) 10K type strain sequencing project: providing services to taxonomists for standard genome sequencing and annotation.</title>
        <authorList>
            <consortium name="The Broad Institute Genomics Platform"/>
            <consortium name="The Broad Institute Genome Sequencing Center for Infectious Disease"/>
            <person name="Wu L."/>
            <person name="Ma J."/>
        </authorList>
    </citation>
    <scope>NUCLEOTIDE SEQUENCE [LARGE SCALE GENOMIC DNA]</scope>
    <source>
        <strain evidence="4">CGMCC 4.1469</strain>
    </source>
</reference>
<dbReference type="GO" id="GO:0032259">
    <property type="term" value="P:methylation"/>
    <property type="evidence" value="ECO:0007669"/>
    <property type="project" value="UniProtKB-KW"/>
</dbReference>
<name>A0ABW0KL49_9BACT</name>
<evidence type="ECO:0000259" key="2">
    <source>
        <dbReference type="Pfam" id="PF08241"/>
    </source>
</evidence>
<keyword evidence="1" id="KW-0808">Transferase</keyword>
<dbReference type="InterPro" id="IPR029063">
    <property type="entry name" value="SAM-dependent_MTases_sf"/>
</dbReference>
<evidence type="ECO:0000256" key="1">
    <source>
        <dbReference type="ARBA" id="ARBA00022679"/>
    </source>
</evidence>
<dbReference type="InterPro" id="IPR013216">
    <property type="entry name" value="Methyltransf_11"/>
</dbReference>
<organism evidence="3 4">
    <name type="scientific">Prosthecobacter fluviatilis</name>
    <dbReference type="NCBI Taxonomy" id="445931"/>
    <lineage>
        <taxon>Bacteria</taxon>
        <taxon>Pseudomonadati</taxon>
        <taxon>Verrucomicrobiota</taxon>
        <taxon>Verrucomicrobiia</taxon>
        <taxon>Verrucomicrobiales</taxon>
        <taxon>Verrucomicrobiaceae</taxon>
        <taxon>Prosthecobacter</taxon>
    </lineage>
</organism>
<dbReference type="GO" id="GO:0008168">
    <property type="term" value="F:methyltransferase activity"/>
    <property type="evidence" value="ECO:0007669"/>
    <property type="project" value="UniProtKB-KW"/>
</dbReference>
<dbReference type="CDD" id="cd02440">
    <property type="entry name" value="AdoMet_MTases"/>
    <property type="match status" value="1"/>
</dbReference>
<dbReference type="RefSeq" id="WP_377162585.1">
    <property type="nucleotide sequence ID" value="NZ_JBHSMQ010000001.1"/>
</dbReference>
<dbReference type="Gene3D" id="3.40.50.150">
    <property type="entry name" value="Vaccinia Virus protein VP39"/>
    <property type="match status" value="1"/>
</dbReference>
<protein>
    <submittedName>
        <fullName evidence="3">Methyltransferase domain-containing protein</fullName>
    </submittedName>
</protein>
<dbReference type="PANTHER" id="PTHR43861">
    <property type="entry name" value="TRANS-ACONITATE 2-METHYLTRANSFERASE-RELATED"/>
    <property type="match status" value="1"/>
</dbReference>
<dbReference type="EMBL" id="JBHSMQ010000001">
    <property type="protein sequence ID" value="MFC5453473.1"/>
    <property type="molecule type" value="Genomic_DNA"/>
</dbReference>
<dbReference type="Pfam" id="PF08241">
    <property type="entry name" value="Methyltransf_11"/>
    <property type="match status" value="1"/>
</dbReference>
<dbReference type="Proteomes" id="UP001596052">
    <property type="component" value="Unassembled WGS sequence"/>
</dbReference>
<evidence type="ECO:0000313" key="4">
    <source>
        <dbReference type="Proteomes" id="UP001596052"/>
    </source>
</evidence>
<accession>A0ABW0KL49</accession>
<comment type="caution">
    <text evidence="3">The sequence shown here is derived from an EMBL/GenBank/DDBJ whole genome shotgun (WGS) entry which is preliminary data.</text>
</comment>
<keyword evidence="3" id="KW-0489">Methyltransferase</keyword>
<evidence type="ECO:0000313" key="3">
    <source>
        <dbReference type="EMBL" id="MFC5453473.1"/>
    </source>
</evidence>
<dbReference type="PANTHER" id="PTHR43861:SF3">
    <property type="entry name" value="PUTATIVE (AFU_ORTHOLOGUE AFUA_2G14390)-RELATED"/>
    <property type="match status" value="1"/>
</dbReference>
<proteinExistence type="predicted"/>
<dbReference type="SUPFAM" id="SSF53335">
    <property type="entry name" value="S-adenosyl-L-methionine-dependent methyltransferases"/>
    <property type="match status" value="1"/>
</dbReference>
<keyword evidence="4" id="KW-1185">Reference proteome</keyword>
<gene>
    <name evidence="3" type="ORF">ACFQDI_01290</name>
</gene>
<sequence length="276" mass="31924">MSSQDPRTPERIRHHFEVERELAVQMRQSTRKERTELFKTLYTQLFERVPDHPRLTRRETPESSRRKVETQMRLLRPFLRKDCVFLEFAPGDCRLAAAVAKEAGSVIGVDISDQRSPGEQSPANLELIVYDGYELPVADATVDVLFSYQFLEHLHPEDVDAHFTLARRLLKPGGVYVFDTPHRYSGPHDVSRHFGNTLQCFHFQEWTYREMRKLLHKHGFARTCMYRTGKPCPGAGLNFANDLVESALGLLPRRVRKMLSVRLFPSVTMAAWAEAR</sequence>